<accession>A0ABX0HTP3</accession>
<protein>
    <recommendedName>
        <fullName evidence="1">Tetracyclin repressor-like C-terminal domain-containing protein</fullName>
    </recommendedName>
</protein>
<proteinExistence type="predicted"/>
<feature type="domain" description="Tetracyclin repressor-like C-terminal" evidence="1">
    <location>
        <begin position="69"/>
        <end position="173"/>
    </location>
</feature>
<dbReference type="Gene3D" id="1.10.357.10">
    <property type="entry name" value="Tetracycline Repressor, domain 2"/>
    <property type="match status" value="1"/>
</dbReference>
<evidence type="ECO:0000313" key="2">
    <source>
        <dbReference type="EMBL" id="NHK96774.1"/>
    </source>
</evidence>
<gene>
    <name evidence="2" type="ORF">G7087_00125</name>
</gene>
<evidence type="ECO:0000259" key="1">
    <source>
        <dbReference type="Pfam" id="PF17920"/>
    </source>
</evidence>
<comment type="caution">
    <text evidence="2">The sequence shown here is derived from an EMBL/GenBank/DDBJ whole genome shotgun (WGS) entry which is preliminary data.</text>
</comment>
<sequence length="193" mass="20953">MDGILSEFEIWLALVGLGSGSWLGYVIVDGVSEKLLTLSERRRAAEPEVPTQPPTLPAPRLDEHAFEVLAAGIVERYLEIWEHGEEGRELAAALHAALAAQEPPTTLQQAIECQLRQGIATLLDDEDGVQRAQLIGAQLLGTAVMRHVLRAEPLASLPTPRLVEALTPTLGRSLAEAFAALDAQRQTFRPSVR</sequence>
<organism evidence="2 3">
    <name type="scientific">Rubrivivax benzoatilyticus</name>
    <dbReference type="NCBI Taxonomy" id="316997"/>
    <lineage>
        <taxon>Bacteria</taxon>
        <taxon>Pseudomonadati</taxon>
        <taxon>Pseudomonadota</taxon>
        <taxon>Betaproteobacteria</taxon>
        <taxon>Burkholderiales</taxon>
        <taxon>Sphaerotilaceae</taxon>
        <taxon>Rubrivivax</taxon>
    </lineage>
</organism>
<name>A0ABX0HTP3_9BURK</name>
<evidence type="ECO:0000313" key="3">
    <source>
        <dbReference type="Proteomes" id="UP000802098"/>
    </source>
</evidence>
<dbReference type="EMBL" id="JAAOCD010000001">
    <property type="protein sequence ID" value="NHK96774.1"/>
    <property type="molecule type" value="Genomic_DNA"/>
</dbReference>
<dbReference type="Proteomes" id="UP000802098">
    <property type="component" value="Unassembled WGS sequence"/>
</dbReference>
<dbReference type="RefSeq" id="WP_009855515.1">
    <property type="nucleotide sequence ID" value="NZ_JAAOCD010000001.1"/>
</dbReference>
<dbReference type="Pfam" id="PF17920">
    <property type="entry name" value="TetR_C_16"/>
    <property type="match status" value="1"/>
</dbReference>
<keyword evidence="3" id="KW-1185">Reference proteome</keyword>
<reference evidence="2 3" key="1">
    <citation type="submission" date="2020-03" db="EMBL/GenBank/DDBJ databases">
        <title>Rubrivivax benzoatilyticus JA2 (sequenced after 10 years sub-culturing).</title>
        <authorList>
            <person name="Gupta D."/>
            <person name="Chintalapati S."/>
            <person name="Chintalapati V.R."/>
        </authorList>
    </citation>
    <scope>NUCLEOTIDE SEQUENCE [LARGE SCALE GENOMIC DNA]</scope>
    <source>
        <strain evidence="2 3">JA2-Mal</strain>
    </source>
</reference>
<dbReference type="InterPro" id="IPR036271">
    <property type="entry name" value="Tet_transcr_reg_TetR-rel_C_sf"/>
</dbReference>
<dbReference type="InterPro" id="IPR041678">
    <property type="entry name" value="TetR_C_16"/>
</dbReference>
<dbReference type="SUPFAM" id="SSF48498">
    <property type="entry name" value="Tetracyclin repressor-like, C-terminal domain"/>
    <property type="match status" value="1"/>
</dbReference>